<dbReference type="GO" id="GO:0008270">
    <property type="term" value="F:zinc ion binding"/>
    <property type="evidence" value="ECO:0007669"/>
    <property type="project" value="UniProtKB-KW"/>
</dbReference>
<evidence type="ECO:0000256" key="1">
    <source>
        <dbReference type="ARBA" id="ARBA00022723"/>
    </source>
</evidence>
<dbReference type="InterPro" id="IPR013320">
    <property type="entry name" value="ConA-like_dom_sf"/>
</dbReference>
<dbReference type="SUPFAM" id="SSF49899">
    <property type="entry name" value="Concanavalin A-like lectins/glucanases"/>
    <property type="match status" value="1"/>
</dbReference>
<keyword evidence="2" id="KW-0863">Zinc-finger</keyword>
<accession>A0A8C5Q922</accession>
<sequence>SWNITAVRTQPGSVCMLLDVNTAHNDVFVSEDLKTVSWSEINQSRPETPERFQYCAQVLSSSSLTTGRYYWEVEVSESGEWMVGMAYPSIKRRGRQSMIGNNMKSWVLGRKHDNSQYSVRHDSKEIQLPHSSSCRRFGILLDYEAGRLSFYELCEPKRHIHTCTATFTEPLHAIFGVYEENTWLRI</sequence>
<evidence type="ECO:0000256" key="4">
    <source>
        <dbReference type="ARBA" id="ARBA00023054"/>
    </source>
</evidence>
<dbReference type="InterPro" id="IPR003877">
    <property type="entry name" value="SPRY_dom"/>
</dbReference>
<dbReference type="PROSITE" id="PS50188">
    <property type="entry name" value="B302_SPRY"/>
    <property type="match status" value="1"/>
</dbReference>
<keyword evidence="1" id="KW-0479">Metal-binding</keyword>
<evidence type="ECO:0000313" key="6">
    <source>
        <dbReference type="Ensembl" id="ENSLLEP00000034271.1"/>
    </source>
</evidence>
<dbReference type="CDD" id="cd12891">
    <property type="entry name" value="SPRY_PRY_C-I_2"/>
    <property type="match status" value="1"/>
</dbReference>
<dbReference type="InterPro" id="IPR001870">
    <property type="entry name" value="B30.2/SPRY"/>
</dbReference>
<dbReference type="SMART" id="SM00589">
    <property type="entry name" value="PRY"/>
    <property type="match status" value="1"/>
</dbReference>
<evidence type="ECO:0000256" key="2">
    <source>
        <dbReference type="ARBA" id="ARBA00022771"/>
    </source>
</evidence>
<dbReference type="GO" id="GO:0005737">
    <property type="term" value="C:cytoplasm"/>
    <property type="evidence" value="ECO:0007669"/>
    <property type="project" value="UniProtKB-ARBA"/>
</dbReference>
<dbReference type="InterPro" id="IPR006574">
    <property type="entry name" value="PRY"/>
</dbReference>
<proteinExistence type="predicted"/>
<dbReference type="PANTHER" id="PTHR25465">
    <property type="entry name" value="B-BOX DOMAIN CONTAINING"/>
    <property type="match status" value="1"/>
</dbReference>
<keyword evidence="3" id="KW-0862">Zinc</keyword>
<keyword evidence="7" id="KW-1185">Reference proteome</keyword>
<protein>
    <recommendedName>
        <fullName evidence="5">B30.2/SPRY domain-containing protein</fullName>
    </recommendedName>
</protein>
<dbReference type="SMART" id="SM00449">
    <property type="entry name" value="SPRY"/>
    <property type="match status" value="1"/>
</dbReference>
<dbReference type="PRINTS" id="PR01407">
    <property type="entry name" value="BUTYPHLNCDUF"/>
</dbReference>
<reference evidence="6" key="2">
    <citation type="submission" date="2025-09" db="UniProtKB">
        <authorList>
            <consortium name="Ensembl"/>
        </authorList>
    </citation>
    <scope>IDENTIFICATION</scope>
</reference>
<dbReference type="OrthoDB" id="128536at2759"/>
<dbReference type="InterPro" id="IPR051051">
    <property type="entry name" value="E3_ubiq-ligase_TRIM/RNF"/>
</dbReference>
<dbReference type="InterPro" id="IPR043136">
    <property type="entry name" value="B30.2/SPRY_sf"/>
</dbReference>
<feature type="domain" description="B30.2/SPRY" evidence="5">
    <location>
        <begin position="1"/>
        <end position="186"/>
    </location>
</feature>
<dbReference type="InterPro" id="IPR003879">
    <property type="entry name" value="Butyrophylin_SPRY"/>
</dbReference>
<dbReference type="PANTHER" id="PTHR25465:SF41">
    <property type="entry name" value="E3 UBIQUITIN-PROTEIN LIGASE RNF135"/>
    <property type="match status" value="1"/>
</dbReference>
<evidence type="ECO:0000313" key="7">
    <source>
        <dbReference type="Proteomes" id="UP000694569"/>
    </source>
</evidence>
<dbReference type="Gene3D" id="2.60.120.920">
    <property type="match status" value="1"/>
</dbReference>
<name>A0A8C5Q922_9ANUR</name>
<dbReference type="Proteomes" id="UP000694569">
    <property type="component" value="Unplaced"/>
</dbReference>
<keyword evidence="4" id="KW-0175">Coiled coil</keyword>
<organism evidence="6 7">
    <name type="scientific">Leptobrachium leishanense</name>
    <name type="common">Leishan spiny toad</name>
    <dbReference type="NCBI Taxonomy" id="445787"/>
    <lineage>
        <taxon>Eukaryota</taxon>
        <taxon>Metazoa</taxon>
        <taxon>Chordata</taxon>
        <taxon>Craniata</taxon>
        <taxon>Vertebrata</taxon>
        <taxon>Euteleostomi</taxon>
        <taxon>Amphibia</taxon>
        <taxon>Batrachia</taxon>
        <taxon>Anura</taxon>
        <taxon>Pelobatoidea</taxon>
        <taxon>Megophryidae</taxon>
        <taxon>Leptobrachium</taxon>
    </lineage>
</organism>
<dbReference type="Ensembl" id="ENSLLET00000035575.1">
    <property type="protein sequence ID" value="ENSLLEP00000034271.1"/>
    <property type="gene ID" value="ENSLLEG00000021659.1"/>
</dbReference>
<dbReference type="GeneTree" id="ENSGT01030000234583"/>
<evidence type="ECO:0000256" key="3">
    <source>
        <dbReference type="ARBA" id="ARBA00022833"/>
    </source>
</evidence>
<evidence type="ECO:0000259" key="5">
    <source>
        <dbReference type="PROSITE" id="PS50188"/>
    </source>
</evidence>
<dbReference type="AlphaFoldDB" id="A0A8C5Q922"/>
<dbReference type="Pfam" id="PF00622">
    <property type="entry name" value="SPRY"/>
    <property type="match status" value="1"/>
</dbReference>
<reference evidence="6" key="1">
    <citation type="submission" date="2025-08" db="UniProtKB">
        <authorList>
            <consortium name="Ensembl"/>
        </authorList>
    </citation>
    <scope>IDENTIFICATION</scope>
</reference>
<dbReference type="Pfam" id="PF13765">
    <property type="entry name" value="PRY"/>
    <property type="match status" value="1"/>
</dbReference>